<evidence type="ECO:0000313" key="2">
    <source>
        <dbReference type="Proteomes" id="UP000077069"/>
    </source>
</evidence>
<reference evidence="1 2" key="1">
    <citation type="submission" date="2016-05" db="EMBL/GenBank/DDBJ databases">
        <title>Comparative analysis of secretome profiles of manganese(II)-oxidizing ascomycete fungi.</title>
        <authorList>
            <consortium name="DOE Joint Genome Institute"/>
            <person name="Zeiner C.A."/>
            <person name="Purvine S.O."/>
            <person name="Zink E.M."/>
            <person name="Wu S."/>
            <person name="Pasa-Tolic L."/>
            <person name="Chaput D.L."/>
            <person name="Haridas S."/>
            <person name="Grigoriev I.V."/>
            <person name="Santelli C.M."/>
            <person name="Hansel C.M."/>
        </authorList>
    </citation>
    <scope>NUCLEOTIDE SEQUENCE [LARGE SCALE GENOMIC DNA]</scope>
    <source>
        <strain evidence="1 2">AP3s5-JAC2a</strain>
    </source>
</reference>
<accession>A0A177CHG4</accession>
<dbReference type="OrthoDB" id="10585967at2759"/>
<gene>
    <name evidence="1" type="ORF">CC84DRAFT_1205828</name>
</gene>
<sequence length="199" mass="21197">MAWEDAAQVAFLQRSTGLTGRNLPSRSRTWRNRSPTPWCSASIASLCEAHSSQQLRVKHYNSVYPVTGTFVCVGSCGAPCCGQPGSVSCANPSSPHGDLSACCCKYPAGSRNGRRRTPVLSLRRRSCSYALHMLRSTQTAATPSASVLVLSKSQPPNIVSQSRGQQTPHCALQAATVRSGCLKRALVVPSHRGCGTAPR</sequence>
<dbReference type="AlphaFoldDB" id="A0A177CHG4"/>
<dbReference type="InParanoid" id="A0A177CHG4"/>
<proteinExistence type="predicted"/>
<name>A0A177CHG4_9PLEO</name>
<evidence type="ECO:0000313" key="1">
    <source>
        <dbReference type="EMBL" id="OAG06288.1"/>
    </source>
</evidence>
<dbReference type="EMBL" id="KV441552">
    <property type="protein sequence ID" value="OAG06288.1"/>
    <property type="molecule type" value="Genomic_DNA"/>
</dbReference>
<dbReference type="Proteomes" id="UP000077069">
    <property type="component" value="Unassembled WGS sequence"/>
</dbReference>
<organism evidence="1 2">
    <name type="scientific">Paraphaeosphaeria sporulosa</name>
    <dbReference type="NCBI Taxonomy" id="1460663"/>
    <lineage>
        <taxon>Eukaryota</taxon>
        <taxon>Fungi</taxon>
        <taxon>Dikarya</taxon>
        <taxon>Ascomycota</taxon>
        <taxon>Pezizomycotina</taxon>
        <taxon>Dothideomycetes</taxon>
        <taxon>Pleosporomycetidae</taxon>
        <taxon>Pleosporales</taxon>
        <taxon>Massarineae</taxon>
        <taxon>Didymosphaeriaceae</taxon>
        <taxon>Paraphaeosphaeria</taxon>
    </lineage>
</organism>
<dbReference type="RefSeq" id="XP_018036653.1">
    <property type="nucleotide sequence ID" value="XM_018181999.1"/>
</dbReference>
<dbReference type="GeneID" id="28765485"/>
<protein>
    <submittedName>
        <fullName evidence="1">Uncharacterized protein</fullName>
    </submittedName>
</protein>
<keyword evidence="2" id="KW-1185">Reference proteome</keyword>